<dbReference type="EMBL" id="JAMOIM010000001">
    <property type="protein sequence ID" value="MCW6507037.1"/>
    <property type="molecule type" value="Genomic_DNA"/>
</dbReference>
<proteinExistence type="predicted"/>
<sequence>MLLNLSLIQTELVACALCEADGKNPDADVPTGDHHAITVKAWQAYEDEARKFIVASRALETWSRTLTMFRSLDVFDEKSSSA</sequence>
<evidence type="ECO:0000313" key="1">
    <source>
        <dbReference type="EMBL" id="MCW6507037.1"/>
    </source>
</evidence>
<dbReference type="Proteomes" id="UP001165667">
    <property type="component" value="Unassembled WGS sequence"/>
</dbReference>
<accession>A0AA42CL56</accession>
<dbReference type="RefSeq" id="WP_282583371.1">
    <property type="nucleotide sequence ID" value="NZ_JAMOIM010000001.1"/>
</dbReference>
<organism evidence="1 2">
    <name type="scientific">Lichenifustis flavocetrariae</name>
    <dbReference type="NCBI Taxonomy" id="2949735"/>
    <lineage>
        <taxon>Bacteria</taxon>
        <taxon>Pseudomonadati</taxon>
        <taxon>Pseudomonadota</taxon>
        <taxon>Alphaproteobacteria</taxon>
        <taxon>Hyphomicrobiales</taxon>
        <taxon>Lichenihabitantaceae</taxon>
        <taxon>Lichenifustis</taxon>
    </lineage>
</organism>
<keyword evidence="2" id="KW-1185">Reference proteome</keyword>
<reference evidence="1" key="1">
    <citation type="submission" date="2022-05" db="EMBL/GenBank/DDBJ databases">
        <authorList>
            <person name="Pankratov T."/>
        </authorList>
    </citation>
    <scope>NUCLEOTIDE SEQUENCE</scope>
    <source>
        <strain evidence="1">BP6-180914</strain>
    </source>
</reference>
<name>A0AA42CL56_9HYPH</name>
<comment type="caution">
    <text evidence="1">The sequence shown here is derived from an EMBL/GenBank/DDBJ whole genome shotgun (WGS) entry which is preliminary data.</text>
</comment>
<dbReference type="AlphaFoldDB" id="A0AA42CL56"/>
<gene>
    <name evidence="1" type="ORF">M8523_03265</name>
</gene>
<protein>
    <submittedName>
        <fullName evidence="1">Uncharacterized protein</fullName>
    </submittedName>
</protein>
<evidence type="ECO:0000313" key="2">
    <source>
        <dbReference type="Proteomes" id="UP001165667"/>
    </source>
</evidence>